<dbReference type="PANTHER" id="PTHR33204">
    <property type="entry name" value="TRANSCRIPTIONAL REGULATOR, MARR FAMILY"/>
    <property type="match status" value="1"/>
</dbReference>
<dbReference type="InterPro" id="IPR029063">
    <property type="entry name" value="SAM-dependent_MTases_sf"/>
</dbReference>
<dbReference type="SUPFAM" id="SSF53335">
    <property type="entry name" value="S-adenosyl-L-methionine-dependent methyltransferases"/>
    <property type="match status" value="1"/>
</dbReference>
<dbReference type="RefSeq" id="WP_020516979.1">
    <property type="nucleotide sequence ID" value="NZ_JBIAZU010000008.1"/>
</dbReference>
<dbReference type="InterPro" id="IPR002577">
    <property type="entry name" value="HTH_HxlR"/>
</dbReference>
<evidence type="ECO:0000256" key="2">
    <source>
        <dbReference type="ARBA" id="ARBA00022679"/>
    </source>
</evidence>
<protein>
    <submittedName>
        <fullName evidence="8">Winged helix-turn-helix transcriptional regulator</fullName>
    </submittedName>
</protein>
<dbReference type="InterPro" id="IPR036390">
    <property type="entry name" value="WH_DNA-bd_sf"/>
</dbReference>
<feature type="domain" description="HTH hxlR-type" evidence="7">
    <location>
        <begin position="7"/>
        <end position="103"/>
    </location>
</feature>
<keyword evidence="2" id="KW-0808">Transferase</keyword>
<evidence type="ECO:0000256" key="5">
    <source>
        <dbReference type="ARBA" id="ARBA00023125"/>
    </source>
</evidence>
<comment type="caution">
    <text evidence="8">The sequence shown here is derived from an EMBL/GenBank/DDBJ whole genome shotgun (WGS) entry which is preliminary data.</text>
</comment>
<evidence type="ECO:0000256" key="1">
    <source>
        <dbReference type="ARBA" id="ARBA00022603"/>
    </source>
</evidence>
<dbReference type="EMBL" id="JBIAZU010000008">
    <property type="protein sequence ID" value="MFF5296205.1"/>
    <property type="molecule type" value="Genomic_DNA"/>
</dbReference>
<sequence>MEKHYHSGVEVTTDLIGGKWRAVVLAHLHHGLRRDAELRRRMPEVGELTLVQLLRELEVEGLVQRHEAAGHEVEFQLTEQGATLGPVLQAMDVWGQAHAARHGLEIQEPGRADTRRLAAASLARGDATGWFEKLYAEAGNGLAQVPWDRPEPTANLLSAGLPAGEGRRALVVGCGLGRDAEYLAGLGYATTAFDISETAIRTARERHPSSSVDYRTADLLAPPAEWRHAYDLVVESNNVQALPRDLRERATASVAGFVAAGGTLLVLAAAADKPSDDGPPWPLTRDEVEAFAADGLRAERVEQLEAVDDPLVVRWRATFRA</sequence>
<evidence type="ECO:0000259" key="7">
    <source>
        <dbReference type="PROSITE" id="PS51118"/>
    </source>
</evidence>
<keyword evidence="4" id="KW-0805">Transcription regulation</keyword>
<dbReference type="Proteomes" id="UP001602245">
    <property type="component" value="Unassembled WGS sequence"/>
</dbReference>
<dbReference type="PANTHER" id="PTHR33204:SF29">
    <property type="entry name" value="TRANSCRIPTIONAL REGULATOR"/>
    <property type="match status" value="1"/>
</dbReference>
<dbReference type="Pfam" id="PF01638">
    <property type="entry name" value="HxlR"/>
    <property type="match status" value="1"/>
</dbReference>
<proteinExistence type="predicted"/>
<keyword evidence="3" id="KW-0949">S-adenosyl-L-methionine</keyword>
<keyword evidence="5" id="KW-0238">DNA-binding</keyword>
<keyword evidence="9" id="KW-1185">Reference proteome</keyword>
<evidence type="ECO:0000256" key="6">
    <source>
        <dbReference type="ARBA" id="ARBA00023163"/>
    </source>
</evidence>
<dbReference type="Pfam" id="PF05724">
    <property type="entry name" value="TPMT"/>
    <property type="match status" value="1"/>
</dbReference>
<dbReference type="SUPFAM" id="SSF46785">
    <property type="entry name" value="Winged helix' DNA-binding domain"/>
    <property type="match status" value="1"/>
</dbReference>
<dbReference type="Gene3D" id="1.10.10.10">
    <property type="entry name" value="Winged helix-like DNA-binding domain superfamily/Winged helix DNA-binding domain"/>
    <property type="match status" value="1"/>
</dbReference>
<keyword evidence="1" id="KW-0489">Methyltransferase</keyword>
<dbReference type="InterPro" id="IPR008854">
    <property type="entry name" value="TPMT"/>
</dbReference>
<reference evidence="8 9" key="1">
    <citation type="submission" date="2024-10" db="EMBL/GenBank/DDBJ databases">
        <title>The Natural Products Discovery Center: Release of the First 8490 Sequenced Strains for Exploring Actinobacteria Biosynthetic Diversity.</title>
        <authorList>
            <person name="Kalkreuter E."/>
            <person name="Kautsar S.A."/>
            <person name="Yang D."/>
            <person name="Bader C.D."/>
            <person name="Teijaro C.N."/>
            <person name="Fluegel L."/>
            <person name="Davis C.M."/>
            <person name="Simpson J.R."/>
            <person name="Lauterbach L."/>
            <person name="Steele A.D."/>
            <person name="Gui C."/>
            <person name="Meng S."/>
            <person name="Li G."/>
            <person name="Viehrig K."/>
            <person name="Ye F."/>
            <person name="Su P."/>
            <person name="Kiefer A.F."/>
            <person name="Nichols A."/>
            <person name="Cepeda A.J."/>
            <person name="Yan W."/>
            <person name="Fan B."/>
            <person name="Jiang Y."/>
            <person name="Adhikari A."/>
            <person name="Zheng C.-J."/>
            <person name="Schuster L."/>
            <person name="Cowan T.M."/>
            <person name="Smanski M.J."/>
            <person name="Chevrette M.G."/>
            <person name="De Carvalho L.P.S."/>
            <person name="Shen B."/>
        </authorList>
    </citation>
    <scope>NUCLEOTIDE SEQUENCE [LARGE SCALE GENOMIC DNA]</scope>
    <source>
        <strain evidence="8 9">NPDC000087</strain>
    </source>
</reference>
<accession>A0ABW6WUH1</accession>
<dbReference type="PROSITE" id="PS51118">
    <property type="entry name" value="HTH_HXLR"/>
    <property type="match status" value="1"/>
</dbReference>
<dbReference type="CDD" id="cd02440">
    <property type="entry name" value="AdoMet_MTases"/>
    <property type="match status" value="1"/>
</dbReference>
<evidence type="ECO:0000313" key="8">
    <source>
        <dbReference type="EMBL" id="MFF5296205.1"/>
    </source>
</evidence>
<name>A0ABW6WUH1_9ACTN</name>
<organism evidence="8 9">
    <name type="scientific">Paractinoplanes globisporus</name>
    <dbReference type="NCBI Taxonomy" id="113565"/>
    <lineage>
        <taxon>Bacteria</taxon>
        <taxon>Bacillati</taxon>
        <taxon>Actinomycetota</taxon>
        <taxon>Actinomycetes</taxon>
        <taxon>Micromonosporales</taxon>
        <taxon>Micromonosporaceae</taxon>
        <taxon>Paractinoplanes</taxon>
    </lineage>
</organism>
<evidence type="ECO:0000256" key="4">
    <source>
        <dbReference type="ARBA" id="ARBA00023015"/>
    </source>
</evidence>
<evidence type="ECO:0000256" key="3">
    <source>
        <dbReference type="ARBA" id="ARBA00022691"/>
    </source>
</evidence>
<evidence type="ECO:0000313" key="9">
    <source>
        <dbReference type="Proteomes" id="UP001602245"/>
    </source>
</evidence>
<dbReference type="Gene3D" id="3.40.50.150">
    <property type="entry name" value="Vaccinia Virus protein VP39"/>
    <property type="match status" value="1"/>
</dbReference>
<keyword evidence="6" id="KW-0804">Transcription</keyword>
<gene>
    <name evidence="8" type="ORF">ACFY35_42795</name>
</gene>
<dbReference type="InterPro" id="IPR036388">
    <property type="entry name" value="WH-like_DNA-bd_sf"/>
</dbReference>